<feature type="transmembrane region" description="Helical" evidence="1">
    <location>
        <begin position="120"/>
        <end position="143"/>
    </location>
</feature>
<keyword evidence="1" id="KW-0812">Transmembrane</keyword>
<dbReference type="InterPro" id="IPR056926">
    <property type="entry name" value="FLQE3_permease"/>
</dbReference>
<evidence type="ECO:0000256" key="1">
    <source>
        <dbReference type="SAM" id="Phobius"/>
    </source>
</evidence>
<feature type="transmembrane region" description="Helical" evidence="1">
    <location>
        <begin position="90"/>
        <end position="114"/>
    </location>
</feature>
<keyword evidence="1" id="KW-1133">Transmembrane helix</keyword>
<evidence type="ECO:0000313" key="2">
    <source>
        <dbReference type="EMBL" id="QNO13934.1"/>
    </source>
</evidence>
<organism evidence="2 3">
    <name type="scientific">Alkalicella caledoniensis</name>
    <dbReference type="NCBI Taxonomy" id="2731377"/>
    <lineage>
        <taxon>Bacteria</taxon>
        <taxon>Bacillati</taxon>
        <taxon>Bacillota</taxon>
        <taxon>Clostridia</taxon>
        <taxon>Eubacteriales</taxon>
        <taxon>Proteinivoracaceae</taxon>
        <taxon>Alkalicella</taxon>
    </lineage>
</organism>
<dbReference type="RefSeq" id="WP_213167598.1">
    <property type="nucleotide sequence ID" value="NZ_CP058559.1"/>
</dbReference>
<sequence>MNNFSVLLKGELDRMQKYHILGASVLVSLIWVAVMHFTAIDNVDYIFPLLLFFDATMMAMLMVGVTMFFEKQEGTLKTLLVSPINKVEYILAKSMANVLSSIISLVILYAYAWFFKDLSVNLIGIFAAVFLIAFFHALFGFILMYNTRDFTSLLMGIMAYAFIVMIPVVLNEIGVLTGDIVEKALYILPTKASSTLLFATTGVGETWEIVFSMCYLLVAIAVLYHIVKSKFDEFAVKESGV</sequence>
<feature type="transmembrane region" description="Helical" evidence="1">
    <location>
        <begin position="45"/>
        <end position="69"/>
    </location>
</feature>
<dbReference type="KEGG" id="acae:HYG86_03695"/>
<gene>
    <name evidence="2" type="ORF">HYG86_03695</name>
</gene>
<accession>A0A7G9W5H2</accession>
<dbReference type="Proteomes" id="UP000516160">
    <property type="component" value="Chromosome"/>
</dbReference>
<dbReference type="EMBL" id="CP058559">
    <property type="protein sequence ID" value="QNO13934.1"/>
    <property type="molecule type" value="Genomic_DNA"/>
</dbReference>
<dbReference type="AlphaFoldDB" id="A0A7G9W5H2"/>
<keyword evidence="3" id="KW-1185">Reference proteome</keyword>
<dbReference type="Pfam" id="PF24686">
    <property type="entry name" value="FLQE3_permease"/>
    <property type="match status" value="1"/>
</dbReference>
<feature type="transmembrane region" description="Helical" evidence="1">
    <location>
        <begin position="20"/>
        <end position="39"/>
    </location>
</feature>
<keyword evidence="1" id="KW-0472">Membrane</keyword>
<evidence type="ECO:0000313" key="3">
    <source>
        <dbReference type="Proteomes" id="UP000516160"/>
    </source>
</evidence>
<feature type="transmembrane region" description="Helical" evidence="1">
    <location>
        <begin position="209"/>
        <end position="227"/>
    </location>
</feature>
<name>A0A7G9W5H2_ALKCA</name>
<protein>
    <submittedName>
        <fullName evidence="2">ABC transporter permease</fullName>
    </submittedName>
</protein>
<proteinExistence type="predicted"/>
<reference evidence="2 3" key="1">
    <citation type="submission" date="2020-07" db="EMBL/GenBank/DDBJ databases">
        <title>Alkalicella. sp. LB2 genome.</title>
        <authorList>
            <person name="Postec A."/>
            <person name="Quemeneur M."/>
        </authorList>
    </citation>
    <scope>NUCLEOTIDE SEQUENCE [LARGE SCALE GENOMIC DNA]</scope>
    <source>
        <strain evidence="2 3">LB2</strain>
    </source>
</reference>
<feature type="transmembrane region" description="Helical" evidence="1">
    <location>
        <begin position="150"/>
        <end position="170"/>
    </location>
</feature>